<feature type="transmembrane region" description="Helical" evidence="5">
    <location>
        <begin position="146"/>
        <end position="162"/>
    </location>
</feature>
<comment type="caution">
    <text evidence="7">The sequence shown here is derived from an EMBL/GenBank/DDBJ whole genome shotgun (WGS) entry which is preliminary data.</text>
</comment>
<evidence type="ECO:0000256" key="3">
    <source>
        <dbReference type="ARBA" id="ARBA00022989"/>
    </source>
</evidence>
<feature type="transmembrane region" description="Helical" evidence="5">
    <location>
        <begin position="32"/>
        <end position="53"/>
    </location>
</feature>
<feature type="transmembrane region" description="Helical" evidence="5">
    <location>
        <begin position="65"/>
        <end position="88"/>
    </location>
</feature>
<feature type="domain" description="O-antigen ligase-related" evidence="6">
    <location>
        <begin position="152"/>
        <end position="280"/>
    </location>
</feature>
<reference evidence="7" key="1">
    <citation type="journal article" date="2014" name="Front. Microbiol.">
        <title>High frequency of phylogenetically diverse reductive dehalogenase-homologous genes in deep subseafloor sedimentary metagenomes.</title>
        <authorList>
            <person name="Kawai M."/>
            <person name="Futagami T."/>
            <person name="Toyoda A."/>
            <person name="Takaki Y."/>
            <person name="Nishi S."/>
            <person name="Hori S."/>
            <person name="Arai W."/>
            <person name="Tsubouchi T."/>
            <person name="Morono Y."/>
            <person name="Uchiyama I."/>
            <person name="Ito T."/>
            <person name="Fujiyama A."/>
            <person name="Inagaki F."/>
            <person name="Takami H."/>
        </authorList>
    </citation>
    <scope>NUCLEOTIDE SEQUENCE</scope>
    <source>
        <strain evidence="7">Expedition CK06-06</strain>
    </source>
</reference>
<keyword evidence="3 5" id="KW-1133">Transmembrane helix</keyword>
<gene>
    <name evidence="7" type="ORF">S06H3_25469</name>
</gene>
<name>X1N4C4_9ZZZZ</name>
<evidence type="ECO:0000256" key="5">
    <source>
        <dbReference type="SAM" id="Phobius"/>
    </source>
</evidence>
<feature type="transmembrane region" description="Helical" evidence="5">
    <location>
        <begin position="193"/>
        <end position="212"/>
    </location>
</feature>
<feature type="transmembrane region" description="Helical" evidence="5">
    <location>
        <begin position="121"/>
        <end position="139"/>
    </location>
</feature>
<dbReference type="PANTHER" id="PTHR37422">
    <property type="entry name" value="TEICHURONIC ACID BIOSYNTHESIS PROTEIN TUAE"/>
    <property type="match status" value="1"/>
</dbReference>
<accession>X1N4C4</accession>
<feature type="transmembrane region" description="Helical" evidence="5">
    <location>
        <begin position="7"/>
        <end position="26"/>
    </location>
</feature>
<keyword evidence="2 5" id="KW-0812">Transmembrane</keyword>
<keyword evidence="4 5" id="KW-0472">Membrane</keyword>
<dbReference type="AlphaFoldDB" id="X1N4C4"/>
<comment type="subcellular location">
    <subcellularLocation>
        <location evidence="1">Membrane</location>
        <topology evidence="1">Multi-pass membrane protein</topology>
    </subcellularLocation>
</comment>
<dbReference type="InterPro" id="IPR051533">
    <property type="entry name" value="WaaL-like"/>
</dbReference>
<evidence type="ECO:0000256" key="1">
    <source>
        <dbReference type="ARBA" id="ARBA00004141"/>
    </source>
</evidence>
<evidence type="ECO:0000313" key="7">
    <source>
        <dbReference type="EMBL" id="GAI21700.1"/>
    </source>
</evidence>
<feature type="transmembrane region" description="Helical" evidence="5">
    <location>
        <begin position="168"/>
        <end position="186"/>
    </location>
</feature>
<protein>
    <recommendedName>
        <fullName evidence="6">O-antigen ligase-related domain-containing protein</fullName>
    </recommendedName>
</protein>
<dbReference type="Pfam" id="PF04932">
    <property type="entry name" value="Wzy_C"/>
    <property type="match status" value="1"/>
</dbReference>
<evidence type="ECO:0000259" key="6">
    <source>
        <dbReference type="Pfam" id="PF04932"/>
    </source>
</evidence>
<evidence type="ECO:0000256" key="2">
    <source>
        <dbReference type="ARBA" id="ARBA00022692"/>
    </source>
</evidence>
<organism evidence="7">
    <name type="scientific">marine sediment metagenome</name>
    <dbReference type="NCBI Taxonomy" id="412755"/>
    <lineage>
        <taxon>unclassified sequences</taxon>
        <taxon>metagenomes</taxon>
        <taxon>ecological metagenomes</taxon>
    </lineage>
</organism>
<feature type="non-terminal residue" evidence="7">
    <location>
        <position position="1"/>
    </location>
</feature>
<proteinExistence type="predicted"/>
<sequence length="288" mass="32742">YLDRKILIALFIFLSFAIMISMIVSIDKSRSIGRAMTFLLVFIVGIYSIPSIGNIKKQSASNEQNIYYFISGIIFWSMMSCVLFFLVYGPKSFRGELGSAYFIIAGRRIDRLQNLNVNATGLGNTVGIVVLYSIIGYLMDKSRQKHILYVCMLLCSLVILFLSQSRSAFIAVVGSLLLWSVLEGFKTDYKGKILVILSAITLIGIFCRDYIWDFLGRGSDVYFSIYDIFYQARLRHWITLINNAGDSLFYGFGLGNDRGFWPYLEGDNSYLIMMVQVGIFVRIPNVKK</sequence>
<evidence type="ECO:0000256" key="4">
    <source>
        <dbReference type="ARBA" id="ARBA00023136"/>
    </source>
</evidence>
<dbReference type="PANTHER" id="PTHR37422:SF17">
    <property type="entry name" value="O-ANTIGEN LIGASE"/>
    <property type="match status" value="1"/>
</dbReference>
<feature type="transmembrane region" description="Helical" evidence="5">
    <location>
        <begin position="268"/>
        <end position="285"/>
    </location>
</feature>
<dbReference type="GO" id="GO:0016020">
    <property type="term" value="C:membrane"/>
    <property type="evidence" value="ECO:0007669"/>
    <property type="project" value="UniProtKB-SubCell"/>
</dbReference>
<dbReference type="InterPro" id="IPR007016">
    <property type="entry name" value="O-antigen_ligase-rel_domated"/>
</dbReference>
<dbReference type="EMBL" id="BARV01014661">
    <property type="protein sequence ID" value="GAI21700.1"/>
    <property type="molecule type" value="Genomic_DNA"/>
</dbReference>